<keyword evidence="2" id="KW-1133">Transmembrane helix</keyword>
<reference evidence="4" key="1">
    <citation type="submission" date="2014-05" db="EMBL/GenBank/DDBJ databases">
        <authorList>
            <person name="Chronopoulou M."/>
        </authorList>
    </citation>
    <scope>NUCLEOTIDE SEQUENCE</scope>
    <source>
        <tissue evidence="4">Whole organism</tissue>
    </source>
</reference>
<dbReference type="OrthoDB" id="6376270at2759"/>
<feature type="region of interest" description="Disordered" evidence="1">
    <location>
        <begin position="77"/>
        <end position="97"/>
    </location>
</feature>
<evidence type="ECO:0000256" key="1">
    <source>
        <dbReference type="SAM" id="MobiDB-lite"/>
    </source>
</evidence>
<feature type="transmembrane region" description="Helical" evidence="2">
    <location>
        <begin position="240"/>
        <end position="262"/>
    </location>
</feature>
<feature type="chain" id="PRO_5005488868" evidence="3">
    <location>
        <begin position="34"/>
        <end position="386"/>
    </location>
</feature>
<keyword evidence="3" id="KW-0732">Signal</keyword>
<evidence type="ECO:0000256" key="3">
    <source>
        <dbReference type="SAM" id="SignalP"/>
    </source>
</evidence>
<dbReference type="PANTHER" id="PTHR34008:SF2">
    <property type="entry name" value="REPETITIVE PROLINE-RICH CELL WALL PROTEIN 1"/>
    <property type="match status" value="1"/>
</dbReference>
<dbReference type="PANTHER" id="PTHR34008">
    <property type="entry name" value="REPETITIVE PROLINE-RICH CELL WALL PROTEIN 1"/>
    <property type="match status" value="1"/>
</dbReference>
<evidence type="ECO:0000256" key="2">
    <source>
        <dbReference type="SAM" id="Phobius"/>
    </source>
</evidence>
<dbReference type="EMBL" id="HACA01021989">
    <property type="protein sequence ID" value="CDW39350.1"/>
    <property type="molecule type" value="Transcribed_RNA"/>
</dbReference>
<keyword evidence="2" id="KW-0472">Membrane</keyword>
<feature type="signal peptide" evidence="3">
    <location>
        <begin position="1"/>
        <end position="33"/>
    </location>
</feature>
<dbReference type="RefSeq" id="XP_040579736.1">
    <property type="nucleotide sequence ID" value="XM_040723802.2"/>
</dbReference>
<keyword evidence="2" id="KW-0812">Transmembrane</keyword>
<protein>
    <submittedName>
        <fullName evidence="4">Uncharacterized protein</fullName>
    </submittedName>
</protein>
<organism evidence="4">
    <name type="scientific">Lepeophtheirus salmonis</name>
    <name type="common">Salmon louse</name>
    <name type="synonym">Caligus salmonis</name>
    <dbReference type="NCBI Taxonomy" id="72036"/>
    <lineage>
        <taxon>Eukaryota</taxon>
        <taxon>Metazoa</taxon>
        <taxon>Ecdysozoa</taxon>
        <taxon>Arthropoda</taxon>
        <taxon>Crustacea</taxon>
        <taxon>Multicrustacea</taxon>
        <taxon>Hexanauplia</taxon>
        <taxon>Copepoda</taxon>
        <taxon>Siphonostomatoida</taxon>
        <taxon>Caligidae</taxon>
        <taxon>Lepeophtheirus</taxon>
    </lineage>
</organism>
<sequence length="386" mass="39619">MMLKMYNSNNKNYNLIVTLGLSCLALVLSGASADHSIPAGSNSYNVPVSSSYSAVSSNSAPSSSFYTVGSSSSVSTNTGSGYSAPSPSYSGGSSSGSSSGYSAPTSSGSSSYAAPAASSSYAAPSSSGSSYAAPSSSGSSYAAPSSSSSYSAPAVDSASSSSSYAASSAGSSSSSYAAPAAASSSYVAAPSSGGSSYEAAAAPAVSTGNLYYYYYPVAAHPITEKPAYRPAKKNEDFSPLLFLIVPLVLLLAAIPLIGLLGINTGRSFTARNSELDEKFGSFAELQDEVDNLLRKYIDALDSEQCMDRVVCELGTRAQNIPSKQLFFSLVEWLAPKHLLLGKDRLAIFKKSATNTDFTLDTCKMFVCNPPKEITHPSTSPLPTTVA</sequence>
<dbReference type="AlphaFoldDB" id="A0A0K2UMU4"/>
<dbReference type="PROSITE" id="PS51257">
    <property type="entry name" value="PROKAR_LIPOPROTEIN"/>
    <property type="match status" value="1"/>
</dbReference>
<accession>A0A0K2UMU4</accession>
<evidence type="ECO:0000313" key="4">
    <source>
        <dbReference type="EMBL" id="CDW39350.1"/>
    </source>
</evidence>
<name>A0A0K2UMU4_LEPSM</name>
<dbReference type="GeneID" id="121128229"/>
<dbReference type="KEGG" id="lsm:121128229"/>
<proteinExistence type="predicted"/>